<keyword evidence="2" id="KW-1185">Reference proteome</keyword>
<comment type="caution">
    <text evidence="1">The sequence shown here is derived from an EMBL/GenBank/DDBJ whole genome shotgun (WGS) entry which is preliminary data.</text>
</comment>
<dbReference type="AlphaFoldDB" id="A0A5C6TWM3"/>
<dbReference type="Proteomes" id="UP000321249">
    <property type="component" value="Unassembled WGS sequence"/>
</dbReference>
<sequence>MPYDPETHQPVAAATQNRACDFSAGDRVALRAQALRCRRLADSIGDPRTLETLTAMAADYEARARMIEAREG</sequence>
<name>A0A5C6TWM3_9SPHN</name>
<dbReference type="EMBL" id="VOQQ01000001">
    <property type="protein sequence ID" value="TXC64636.1"/>
    <property type="molecule type" value="Genomic_DNA"/>
</dbReference>
<evidence type="ECO:0000313" key="1">
    <source>
        <dbReference type="EMBL" id="TXC64636.1"/>
    </source>
</evidence>
<evidence type="ECO:0000313" key="2">
    <source>
        <dbReference type="Proteomes" id="UP000321249"/>
    </source>
</evidence>
<gene>
    <name evidence="1" type="ORF">FRZ32_13835</name>
</gene>
<reference evidence="1 2" key="1">
    <citation type="journal article" date="2015" name="J. Microbiol.">
        <title>Sphingosinicella ginsenosidimutans sp. nov., with ginsenoside converting activity.</title>
        <authorList>
            <person name="Kim J.K."/>
            <person name="Kang M.S."/>
            <person name="Park S.C."/>
            <person name="Kim K.M."/>
            <person name="Choi K."/>
            <person name="Yoon M.H."/>
            <person name="Im W.T."/>
        </authorList>
    </citation>
    <scope>NUCLEOTIDE SEQUENCE [LARGE SCALE GENOMIC DNA]</scope>
    <source>
        <strain evidence="1 2">BS-11</strain>
    </source>
</reference>
<organism evidence="1 2">
    <name type="scientific">Allosphingosinicella ginsenosidimutans</name>
    <dbReference type="NCBI Taxonomy" id="1176539"/>
    <lineage>
        <taxon>Bacteria</taxon>
        <taxon>Pseudomonadati</taxon>
        <taxon>Pseudomonadota</taxon>
        <taxon>Alphaproteobacteria</taxon>
        <taxon>Sphingomonadales</taxon>
        <taxon>Sphingomonadaceae</taxon>
        <taxon>Allosphingosinicella</taxon>
    </lineage>
</organism>
<protein>
    <submittedName>
        <fullName evidence="1">Uncharacterized protein</fullName>
    </submittedName>
</protein>
<proteinExistence type="predicted"/>
<accession>A0A5C6TWM3</accession>
<dbReference type="RefSeq" id="WP_147044059.1">
    <property type="nucleotide sequence ID" value="NZ_BAABIR010000001.1"/>
</dbReference>